<evidence type="ECO:0000313" key="2">
    <source>
        <dbReference type="Proteomes" id="UP000002774"/>
    </source>
</evidence>
<accession>H1Y6J3</accession>
<dbReference type="HOGENOM" id="CLU_2494497_0_0_10"/>
<protein>
    <submittedName>
        <fullName evidence="1">Uncharacterized protein</fullName>
    </submittedName>
</protein>
<gene>
    <name evidence="1" type="ORF">Mucpa_1680</name>
</gene>
<dbReference type="AlphaFoldDB" id="H1Y6J3"/>
<proteinExistence type="predicted"/>
<dbReference type="Proteomes" id="UP000002774">
    <property type="component" value="Chromosome"/>
</dbReference>
<organism evidence="1 2">
    <name type="scientific">Mucilaginibacter paludis DSM 18603</name>
    <dbReference type="NCBI Taxonomy" id="714943"/>
    <lineage>
        <taxon>Bacteria</taxon>
        <taxon>Pseudomonadati</taxon>
        <taxon>Bacteroidota</taxon>
        <taxon>Sphingobacteriia</taxon>
        <taxon>Sphingobacteriales</taxon>
        <taxon>Sphingobacteriaceae</taxon>
        <taxon>Mucilaginibacter</taxon>
    </lineage>
</organism>
<reference evidence="1" key="1">
    <citation type="submission" date="2011-09" db="EMBL/GenBank/DDBJ databases">
        <title>The permanent draft genome of Mucilaginibacter paludis DSM 18603.</title>
        <authorList>
            <consortium name="US DOE Joint Genome Institute (JGI-PGF)"/>
            <person name="Lucas S."/>
            <person name="Han J."/>
            <person name="Lapidus A."/>
            <person name="Bruce D."/>
            <person name="Goodwin L."/>
            <person name="Pitluck S."/>
            <person name="Peters L."/>
            <person name="Kyrpides N."/>
            <person name="Mavromatis K."/>
            <person name="Ivanova N."/>
            <person name="Mikhailova N."/>
            <person name="Held B."/>
            <person name="Detter J.C."/>
            <person name="Tapia R."/>
            <person name="Han C."/>
            <person name="Land M."/>
            <person name="Hauser L."/>
            <person name="Markowitz V."/>
            <person name="Cheng J.-F."/>
            <person name="Hugenholtz P."/>
            <person name="Woyke T."/>
            <person name="Wu D."/>
            <person name="Tindall B."/>
            <person name="Brambilla E."/>
            <person name="Klenk H.-P."/>
            <person name="Eisen J.A."/>
        </authorList>
    </citation>
    <scope>NUCLEOTIDE SEQUENCE [LARGE SCALE GENOMIC DNA]</scope>
    <source>
        <strain evidence="1">DSM 18603</strain>
    </source>
</reference>
<keyword evidence="2" id="KW-1185">Reference proteome</keyword>
<dbReference type="EMBL" id="CM001403">
    <property type="protein sequence ID" value="EHQ25837.1"/>
    <property type="molecule type" value="Genomic_DNA"/>
</dbReference>
<sequence>MIFYVYKMEPLIVNPKNKEQLNAITAFLSALNTKHTGDEVNTDSPLPSNHNWFLNIKHVRIVEKTNIASKQDKNAAAKHIMKGLFE</sequence>
<evidence type="ECO:0000313" key="1">
    <source>
        <dbReference type="EMBL" id="EHQ25837.1"/>
    </source>
</evidence>
<name>H1Y6J3_9SPHI</name>